<keyword evidence="4" id="KW-1185">Reference proteome</keyword>
<evidence type="ECO:0000313" key="3">
    <source>
        <dbReference type="EMBL" id="MDP9801084.1"/>
    </source>
</evidence>
<feature type="domain" description="AB hydrolase-1" evidence="2">
    <location>
        <begin position="39"/>
        <end position="286"/>
    </location>
</feature>
<dbReference type="Gene3D" id="3.40.50.1820">
    <property type="entry name" value="alpha/beta hydrolase"/>
    <property type="match status" value="1"/>
</dbReference>
<accession>A0ABT9NBJ1</accession>
<dbReference type="Proteomes" id="UP001235966">
    <property type="component" value="Unassembled WGS sequence"/>
</dbReference>
<sequence>MPADTSCVSFPGPWQHRLVQANGAQFHIAEVGEFRKDSPLVLLVHGFPEYWWAWRGQLEPLADAGFHAVALDLRGVGGSDKTPGVVDSLTLAEDLVALVRTLGYERAVLVGHGRGGSHAWTAAAIAPEMVEGLVVVSSPHPRTLHRLGFHVTFRTWRYSLATVFSSVGKRLLANPQRVADYLTEWSAPGNTGASAEACHYADAMALPGAAGLALERLRWSWAGQLRARGREYLAASRKPVRCPVLAVRGELDPLLPPRAWNADREFAHGEYTKVQIPHAGHFVHEEQAERFNDSLLGFLAAHQ</sequence>
<keyword evidence="1" id="KW-0378">Hydrolase</keyword>
<dbReference type="InterPro" id="IPR000073">
    <property type="entry name" value="AB_hydrolase_1"/>
</dbReference>
<dbReference type="EMBL" id="JAUSQW010000001">
    <property type="protein sequence ID" value="MDP9801084.1"/>
    <property type="molecule type" value="Genomic_DNA"/>
</dbReference>
<dbReference type="InterPro" id="IPR029058">
    <property type="entry name" value="AB_hydrolase_fold"/>
</dbReference>
<name>A0ABT9NBJ1_9ACTO</name>
<evidence type="ECO:0000259" key="2">
    <source>
        <dbReference type="Pfam" id="PF00561"/>
    </source>
</evidence>
<evidence type="ECO:0000256" key="1">
    <source>
        <dbReference type="ARBA" id="ARBA00022801"/>
    </source>
</evidence>
<dbReference type="RefSeq" id="WP_278058766.1">
    <property type="nucleotide sequence ID" value="NZ_CP121247.1"/>
</dbReference>
<comment type="caution">
    <text evidence="3">The sequence shown here is derived from an EMBL/GenBank/DDBJ whole genome shotgun (WGS) entry which is preliminary data.</text>
</comment>
<protein>
    <submittedName>
        <fullName evidence="3">Pimeloyl-ACP methyl ester carboxylesterase</fullName>
    </submittedName>
</protein>
<gene>
    <name evidence="3" type="ORF">J2S49_001160</name>
</gene>
<dbReference type="InterPro" id="IPR000639">
    <property type="entry name" value="Epox_hydrolase-like"/>
</dbReference>
<dbReference type="PANTHER" id="PTHR43329">
    <property type="entry name" value="EPOXIDE HYDROLASE"/>
    <property type="match status" value="1"/>
</dbReference>
<proteinExistence type="predicted"/>
<dbReference type="Pfam" id="PF00561">
    <property type="entry name" value="Abhydrolase_1"/>
    <property type="match status" value="1"/>
</dbReference>
<evidence type="ECO:0000313" key="4">
    <source>
        <dbReference type="Proteomes" id="UP001235966"/>
    </source>
</evidence>
<reference evidence="3 4" key="1">
    <citation type="submission" date="2023-07" db="EMBL/GenBank/DDBJ databases">
        <title>Sequencing the genomes of 1000 actinobacteria strains.</title>
        <authorList>
            <person name="Klenk H.-P."/>
        </authorList>
    </citation>
    <scope>NUCLEOTIDE SEQUENCE [LARGE SCALE GENOMIC DNA]</scope>
    <source>
        <strain evidence="3 4">DSM 102162</strain>
    </source>
</reference>
<dbReference type="PRINTS" id="PR00412">
    <property type="entry name" value="EPOXHYDRLASE"/>
</dbReference>
<organism evidence="3 4">
    <name type="scientific">Arcanobacterium wilhelmae</name>
    <dbReference type="NCBI Taxonomy" id="1803177"/>
    <lineage>
        <taxon>Bacteria</taxon>
        <taxon>Bacillati</taxon>
        <taxon>Actinomycetota</taxon>
        <taxon>Actinomycetes</taxon>
        <taxon>Actinomycetales</taxon>
        <taxon>Actinomycetaceae</taxon>
        <taxon>Arcanobacterium</taxon>
    </lineage>
</organism>
<dbReference type="SUPFAM" id="SSF53474">
    <property type="entry name" value="alpha/beta-Hydrolases"/>
    <property type="match status" value="1"/>
</dbReference>